<accession>A0A090E7D9</accession>
<dbReference type="AlphaFoldDB" id="A0A090E7D9"/>
<dbReference type="EMBL" id="CCMZ01000034">
    <property type="protein sequence ID" value="CDX23061.1"/>
    <property type="molecule type" value="Genomic_DNA"/>
</dbReference>
<proteinExistence type="inferred from homology"/>
<evidence type="ECO:0000256" key="1">
    <source>
        <dbReference type="ARBA" id="ARBA00005417"/>
    </source>
</evidence>
<evidence type="ECO:0000313" key="5">
    <source>
        <dbReference type="EMBL" id="CDX23061.1"/>
    </source>
</evidence>
<dbReference type="PROSITE" id="PS50893">
    <property type="entry name" value="ABC_TRANSPORTER_2"/>
    <property type="match status" value="2"/>
</dbReference>
<dbReference type="STRING" id="69974.MPLDJ20_90102"/>
<dbReference type="InterPro" id="IPR027417">
    <property type="entry name" value="P-loop_NTPase"/>
</dbReference>
<dbReference type="SUPFAM" id="SSF52540">
    <property type="entry name" value="P-loop containing nucleoside triphosphate hydrolases"/>
    <property type="match status" value="2"/>
</dbReference>
<dbReference type="SMART" id="SM00382">
    <property type="entry name" value="AAA"/>
    <property type="match status" value="1"/>
</dbReference>
<organism evidence="5 6">
    <name type="scientific">Mesorhizobium plurifarium</name>
    <dbReference type="NCBI Taxonomy" id="69974"/>
    <lineage>
        <taxon>Bacteria</taxon>
        <taxon>Pseudomonadati</taxon>
        <taxon>Pseudomonadota</taxon>
        <taxon>Alphaproteobacteria</taxon>
        <taxon>Hyphomicrobiales</taxon>
        <taxon>Phyllobacteriaceae</taxon>
        <taxon>Mesorhizobium</taxon>
    </lineage>
</organism>
<feature type="domain" description="ABC transporter" evidence="4">
    <location>
        <begin position="6"/>
        <end position="240"/>
    </location>
</feature>
<keyword evidence="6" id="KW-1185">Reference proteome</keyword>
<dbReference type="PANTHER" id="PTHR43790:SF4">
    <property type="entry name" value="GUANOSINE IMPORT ATP-BINDING PROTEIN NUPO"/>
    <property type="match status" value="1"/>
</dbReference>
<dbReference type="InterPro" id="IPR050107">
    <property type="entry name" value="ABC_carbohydrate_import_ATPase"/>
</dbReference>
<evidence type="ECO:0000313" key="6">
    <source>
        <dbReference type="Proteomes" id="UP000045285"/>
    </source>
</evidence>
<dbReference type="GO" id="GO:0005524">
    <property type="term" value="F:ATP binding"/>
    <property type="evidence" value="ECO:0007669"/>
    <property type="project" value="UniProtKB-KW"/>
</dbReference>
<evidence type="ECO:0000256" key="3">
    <source>
        <dbReference type="ARBA" id="ARBA00022840"/>
    </source>
</evidence>
<dbReference type="CDD" id="cd03215">
    <property type="entry name" value="ABC_Carb_Monos_II"/>
    <property type="match status" value="1"/>
</dbReference>
<evidence type="ECO:0000256" key="2">
    <source>
        <dbReference type="ARBA" id="ARBA00022741"/>
    </source>
</evidence>
<sequence>MSAPLIEMRGITKSFGAVKANEAVDLSVAPGEILGLLGENGAGKTTLMNVLFGAYAPDAGEIMVEGKPVSIHNSADALAAGIGMVHQHFHLAPRLTVLENLLIGIPGKSGRIDRAGGLARLTEISRQYGLSLDPNLPVSALSVGEQQRLEIIKALFRGAKLLILDEPTAVLAPSEVDGLFAALRSMAAQGLGIIFISHKLNEVRALTHRCVVLRHGKVAGRVDHPAQTTSAEMAKLMCGHEIVPPVREASTPGASVLTLDGISTAGHAGTPLRDVSLFVRAGEILGIAGVSGNGQRALADVISGMLAPRAGTMTIAGKTVAQFSPRELQALGLGRIPEDRMTTGLVTNLPLADSMVLPRIGTEAFSRKGLLNPAAIRAFAEEQIKAYDIRCPGPMVRAGALSGGNLQKALLARELAFDPKVLIVSQPTRGLDIGAARFIHEKFLAMHARGCGIIVIGEDLEELLMLSDRIAVMYEGRIAGTLPSADATIARLGLMMTGAGHTEEAA</sequence>
<dbReference type="CDD" id="cd03216">
    <property type="entry name" value="ABC_Carb_Monos_I"/>
    <property type="match status" value="1"/>
</dbReference>
<dbReference type="Pfam" id="PF00005">
    <property type="entry name" value="ABC_tran"/>
    <property type="match status" value="2"/>
</dbReference>
<dbReference type="Gene3D" id="3.40.50.300">
    <property type="entry name" value="P-loop containing nucleotide triphosphate hydrolases"/>
    <property type="match status" value="2"/>
</dbReference>
<dbReference type="PROSITE" id="PS00211">
    <property type="entry name" value="ABC_TRANSPORTER_1"/>
    <property type="match status" value="2"/>
</dbReference>
<dbReference type="InterPro" id="IPR017871">
    <property type="entry name" value="ABC_transporter-like_CS"/>
</dbReference>
<gene>
    <name evidence="5" type="primary">yufO</name>
    <name evidence="5" type="ORF">MPL3356_40207</name>
</gene>
<reference evidence="6" key="1">
    <citation type="submission" date="2014-08" db="EMBL/GenBank/DDBJ databases">
        <authorList>
            <person name="Moulin L."/>
        </authorList>
    </citation>
    <scope>NUCLEOTIDE SEQUENCE [LARGE SCALE GENOMIC DNA]</scope>
</reference>
<dbReference type="InterPro" id="IPR003439">
    <property type="entry name" value="ABC_transporter-like_ATP-bd"/>
</dbReference>
<comment type="similarity">
    <text evidence="1">Belongs to the ABC transporter superfamily.</text>
</comment>
<keyword evidence="2" id="KW-0547">Nucleotide-binding</keyword>
<evidence type="ECO:0000259" key="4">
    <source>
        <dbReference type="PROSITE" id="PS50893"/>
    </source>
</evidence>
<feature type="domain" description="ABC transporter" evidence="4">
    <location>
        <begin position="257"/>
        <end position="500"/>
    </location>
</feature>
<dbReference type="GO" id="GO:0016887">
    <property type="term" value="F:ATP hydrolysis activity"/>
    <property type="evidence" value="ECO:0007669"/>
    <property type="project" value="InterPro"/>
</dbReference>
<protein>
    <submittedName>
        <fullName evidence="5">Uncharacterized ABC transporter ATP-binding protein YufO</fullName>
    </submittedName>
</protein>
<dbReference type="InterPro" id="IPR003593">
    <property type="entry name" value="AAA+_ATPase"/>
</dbReference>
<dbReference type="PANTHER" id="PTHR43790">
    <property type="entry name" value="CARBOHYDRATE TRANSPORT ATP-BINDING PROTEIN MG119-RELATED"/>
    <property type="match status" value="1"/>
</dbReference>
<name>A0A090E7D9_MESPL</name>
<keyword evidence="3 5" id="KW-0067">ATP-binding</keyword>
<dbReference type="Proteomes" id="UP000045285">
    <property type="component" value="Unassembled WGS sequence"/>
</dbReference>